<gene>
    <name evidence="1" type="ORF">SETIT_4G132800v2</name>
</gene>
<protein>
    <submittedName>
        <fullName evidence="1">Uncharacterized protein</fullName>
    </submittedName>
</protein>
<organism evidence="1">
    <name type="scientific">Setaria italica</name>
    <name type="common">Foxtail millet</name>
    <name type="synonym">Panicum italicum</name>
    <dbReference type="NCBI Taxonomy" id="4555"/>
    <lineage>
        <taxon>Eukaryota</taxon>
        <taxon>Viridiplantae</taxon>
        <taxon>Streptophyta</taxon>
        <taxon>Embryophyta</taxon>
        <taxon>Tracheophyta</taxon>
        <taxon>Spermatophyta</taxon>
        <taxon>Magnoliopsida</taxon>
        <taxon>Liliopsida</taxon>
        <taxon>Poales</taxon>
        <taxon>Poaceae</taxon>
        <taxon>PACMAD clade</taxon>
        <taxon>Panicoideae</taxon>
        <taxon>Panicodae</taxon>
        <taxon>Paniceae</taxon>
        <taxon>Cenchrinae</taxon>
        <taxon>Setaria</taxon>
    </lineage>
</organism>
<sequence length="49" mass="5419">MTMEQGTFAVTNVLLCTGKLEDNLVHQVSTWTTREDPGFGVFCNNKLAT</sequence>
<reference evidence="1" key="1">
    <citation type="journal article" date="2012" name="Nat. Biotechnol.">
        <title>Reference genome sequence of the model plant Setaria.</title>
        <authorList>
            <person name="Bennetzen J.L."/>
            <person name="Schmutz J."/>
            <person name="Wang H."/>
            <person name="Percifield R."/>
            <person name="Hawkins J."/>
            <person name="Pontaroli A.C."/>
            <person name="Estep M."/>
            <person name="Feng L."/>
            <person name="Vaughn J.N."/>
            <person name="Grimwood J."/>
            <person name="Jenkins J."/>
            <person name="Barry K."/>
            <person name="Lindquist E."/>
            <person name="Hellsten U."/>
            <person name="Deshpande S."/>
            <person name="Wang X."/>
            <person name="Wu X."/>
            <person name="Mitros T."/>
            <person name="Triplett J."/>
            <person name="Yang X."/>
            <person name="Ye C.Y."/>
            <person name="Mauro-Herrera M."/>
            <person name="Wang L."/>
            <person name="Li P."/>
            <person name="Sharma M."/>
            <person name="Sharma R."/>
            <person name="Ronald P.C."/>
            <person name="Panaud O."/>
            <person name="Kellogg E.A."/>
            <person name="Brutnell T.P."/>
            <person name="Doust A.N."/>
            <person name="Tuskan G.A."/>
            <person name="Rokhsar D."/>
            <person name="Devos K.M."/>
        </authorList>
    </citation>
    <scope>NUCLEOTIDE SEQUENCE [LARGE SCALE GENOMIC DNA]</scope>
    <source>
        <strain evidence="1">Yugu1</strain>
    </source>
</reference>
<reference evidence="1" key="2">
    <citation type="submission" date="2015-07" db="EMBL/GenBank/DDBJ databases">
        <authorList>
            <person name="Noorani M."/>
        </authorList>
    </citation>
    <scope>NUCLEOTIDE SEQUENCE</scope>
    <source>
        <strain evidence="1">Yugu1</strain>
    </source>
</reference>
<accession>A0A368QUB0</accession>
<name>A0A368QUB0_SETIT</name>
<dbReference type="EMBL" id="CM003531">
    <property type="protein sequence ID" value="RCV21358.1"/>
    <property type="molecule type" value="Genomic_DNA"/>
</dbReference>
<dbReference type="AlphaFoldDB" id="A0A368QUB0"/>
<proteinExistence type="predicted"/>
<evidence type="ECO:0000313" key="1">
    <source>
        <dbReference type="EMBL" id="RCV21358.1"/>
    </source>
</evidence>